<comment type="caution">
    <text evidence="1">The sequence shown here is derived from an EMBL/GenBank/DDBJ whole genome shotgun (WGS) entry which is preliminary data.</text>
</comment>
<sequence>MHYFSCVTALHSFGYTLVPEGLIHNYNGYEFKIAPALEGLDFNRNYPYYWQPEGEQQCLSDW</sequence>
<reference evidence="1 2" key="1">
    <citation type="submission" date="2023-01" db="EMBL/GenBank/DDBJ databases">
        <title>Novel diversity within Roseofilum (Cyanobacteria; Desertifilaceae) from marine benthic mats with descriptions of four novel species.</title>
        <authorList>
            <person name="Wang Y."/>
            <person name="Berthold D.E."/>
            <person name="Hu J."/>
            <person name="Lefler F.W."/>
            <person name="Laughinghouse H.D. IV."/>
        </authorList>
    </citation>
    <scope>NUCLEOTIDE SEQUENCE [LARGE SCALE GENOMIC DNA]</scope>
    <source>
        <strain evidence="1 2">BLCC-M114</strain>
    </source>
</reference>
<dbReference type="RefSeq" id="WP_283768727.1">
    <property type="nucleotide sequence ID" value="NZ_JAQOSO010000104.1"/>
</dbReference>
<organism evidence="1 2">
    <name type="scientific">Roseofilum capinflatum BLCC-M114</name>
    <dbReference type="NCBI Taxonomy" id="3022440"/>
    <lineage>
        <taxon>Bacteria</taxon>
        <taxon>Bacillati</taxon>
        <taxon>Cyanobacteriota</taxon>
        <taxon>Cyanophyceae</taxon>
        <taxon>Desertifilales</taxon>
        <taxon>Desertifilaceae</taxon>
        <taxon>Roseofilum</taxon>
        <taxon>Roseofilum capinflatum</taxon>
    </lineage>
</organism>
<keyword evidence="2" id="KW-1185">Reference proteome</keyword>
<dbReference type="EMBL" id="JAQOSO010000104">
    <property type="protein sequence ID" value="MDJ1176444.1"/>
    <property type="molecule type" value="Genomic_DNA"/>
</dbReference>
<evidence type="ECO:0000313" key="1">
    <source>
        <dbReference type="EMBL" id="MDJ1176444.1"/>
    </source>
</evidence>
<dbReference type="Proteomes" id="UP001235849">
    <property type="component" value="Unassembled WGS sequence"/>
</dbReference>
<name>A0ABT7BB84_9CYAN</name>
<gene>
    <name evidence="1" type="ORF">PMG25_20370</name>
</gene>
<proteinExistence type="predicted"/>
<evidence type="ECO:0000313" key="2">
    <source>
        <dbReference type="Proteomes" id="UP001235849"/>
    </source>
</evidence>
<protein>
    <submittedName>
        <fullName evidence="1">Uncharacterized protein</fullName>
    </submittedName>
</protein>
<accession>A0ABT7BB84</accession>